<sequence>MNDKDERKHDAMILQSFHDKMMKDTRLTLNQ</sequence>
<organism evidence="1 2">
    <name type="scientific">Epilithonimonas mollis</name>
    <dbReference type="NCBI Taxonomy" id="216903"/>
    <lineage>
        <taxon>Bacteria</taxon>
        <taxon>Pseudomonadati</taxon>
        <taxon>Bacteroidota</taxon>
        <taxon>Flavobacteriia</taxon>
        <taxon>Flavobacteriales</taxon>
        <taxon>Weeksellaceae</taxon>
        <taxon>Chryseobacterium group</taxon>
        <taxon>Epilithonimonas</taxon>
    </lineage>
</organism>
<proteinExistence type="predicted"/>
<dbReference type="Proteomes" id="UP000184498">
    <property type="component" value="Unassembled WGS sequence"/>
</dbReference>
<name>A0A1M6P6Q1_9FLAO</name>
<evidence type="ECO:0000313" key="2">
    <source>
        <dbReference type="Proteomes" id="UP000184498"/>
    </source>
</evidence>
<protein>
    <submittedName>
        <fullName evidence="1">Uncharacterized protein</fullName>
    </submittedName>
</protein>
<reference evidence="2" key="1">
    <citation type="submission" date="2016-11" db="EMBL/GenBank/DDBJ databases">
        <authorList>
            <person name="Varghese N."/>
            <person name="Submissions S."/>
        </authorList>
    </citation>
    <scope>NUCLEOTIDE SEQUENCE [LARGE SCALE GENOMIC DNA]</scope>
    <source>
        <strain evidence="2">DSM 18016</strain>
    </source>
</reference>
<keyword evidence="2" id="KW-1185">Reference proteome</keyword>
<dbReference type="STRING" id="216903.SAMN05444371_0895"/>
<accession>A0A1M6P6Q1</accession>
<gene>
    <name evidence="1" type="ORF">SAMN05444371_0895</name>
</gene>
<dbReference type="EMBL" id="FRAM01000001">
    <property type="protein sequence ID" value="SHK03634.1"/>
    <property type="molecule type" value="Genomic_DNA"/>
</dbReference>
<evidence type="ECO:0000313" key="1">
    <source>
        <dbReference type="EMBL" id="SHK03634.1"/>
    </source>
</evidence>
<dbReference type="AlphaFoldDB" id="A0A1M6P6Q1"/>